<protein>
    <submittedName>
        <fullName evidence="2">Uncharacterized protein</fullName>
    </submittedName>
</protein>
<proteinExistence type="predicted"/>
<dbReference type="WBParaSite" id="nRc.2.0.1.t23979-RA">
    <property type="protein sequence ID" value="nRc.2.0.1.t23979-RA"/>
    <property type="gene ID" value="nRc.2.0.1.g23979"/>
</dbReference>
<accession>A0A915JBX7</accession>
<reference evidence="2" key="1">
    <citation type="submission" date="2022-11" db="UniProtKB">
        <authorList>
            <consortium name="WormBaseParasite"/>
        </authorList>
    </citation>
    <scope>IDENTIFICATION</scope>
</reference>
<keyword evidence="1" id="KW-1185">Reference proteome</keyword>
<sequence length="134" mass="14797">MIFRSKIPLFDGFLSVKFPVHYFSNVLIDPNIFSASNLTILKSQFSSPSLINSGDFRLNDDADVQQKRNLSYKKSAVLIPLFTSSSSAAGVSPKRLPSVILTLRSSTLTSHRSEICKEANINGKTPKFSDKVDV</sequence>
<dbReference type="AlphaFoldDB" id="A0A915JBX7"/>
<organism evidence="1 2">
    <name type="scientific">Romanomermis culicivorax</name>
    <name type="common">Nematode worm</name>
    <dbReference type="NCBI Taxonomy" id="13658"/>
    <lineage>
        <taxon>Eukaryota</taxon>
        <taxon>Metazoa</taxon>
        <taxon>Ecdysozoa</taxon>
        <taxon>Nematoda</taxon>
        <taxon>Enoplea</taxon>
        <taxon>Dorylaimia</taxon>
        <taxon>Mermithida</taxon>
        <taxon>Mermithoidea</taxon>
        <taxon>Mermithidae</taxon>
        <taxon>Romanomermis</taxon>
    </lineage>
</organism>
<evidence type="ECO:0000313" key="1">
    <source>
        <dbReference type="Proteomes" id="UP000887565"/>
    </source>
</evidence>
<dbReference type="Proteomes" id="UP000887565">
    <property type="component" value="Unplaced"/>
</dbReference>
<evidence type="ECO:0000313" key="2">
    <source>
        <dbReference type="WBParaSite" id="nRc.2.0.1.t23979-RA"/>
    </source>
</evidence>
<name>A0A915JBX7_ROMCU</name>